<keyword evidence="3 8" id="KW-0812">Transmembrane</keyword>
<dbReference type="FunCoup" id="G4T7D1">
    <property type="interactions" value="3"/>
</dbReference>
<evidence type="ECO:0000256" key="7">
    <source>
        <dbReference type="SAM" id="MobiDB-lite"/>
    </source>
</evidence>
<evidence type="ECO:0000256" key="5">
    <source>
        <dbReference type="ARBA" id="ARBA00022989"/>
    </source>
</evidence>
<keyword evidence="5 8" id="KW-1133">Transmembrane helix</keyword>
<dbReference type="EMBL" id="CAFZ01000011">
    <property type="protein sequence ID" value="CCA67244.1"/>
    <property type="molecule type" value="Genomic_DNA"/>
</dbReference>
<keyword evidence="4" id="KW-0256">Endoplasmic reticulum</keyword>
<sequence length="181" mass="20501">MANASAKRTAAQNEAALRNLNIWMVLAPLISILIRFLFRSSVIPPRTSSVIHGLTFVPLFVLYSHLTSIGSPRRDPTTQALIGSGEDLNMPGVTEWCWDIIYVTWACQVGSAALGEWFWWLYLCIPLFALWKIYSIFLKPYFFSGSKEEATDDDQGAASMSKRQQKLKKRSEKGDPRVKRL</sequence>
<keyword evidence="10" id="KW-1185">Reference proteome</keyword>
<gene>
    <name evidence="9" type="ORF">PIIN_01077</name>
</gene>
<evidence type="ECO:0000256" key="3">
    <source>
        <dbReference type="ARBA" id="ARBA00022692"/>
    </source>
</evidence>
<comment type="similarity">
    <text evidence="2">Belongs to the TMEM208 family.</text>
</comment>
<accession>G4T7D1</accession>
<dbReference type="GO" id="GO:0005773">
    <property type="term" value="C:vacuole"/>
    <property type="evidence" value="ECO:0007669"/>
    <property type="project" value="GOC"/>
</dbReference>
<dbReference type="GO" id="GO:0005789">
    <property type="term" value="C:endoplasmic reticulum membrane"/>
    <property type="evidence" value="ECO:0007669"/>
    <property type="project" value="UniProtKB-SubCell"/>
</dbReference>
<dbReference type="OMA" id="YIATFFP"/>
<dbReference type="HOGENOM" id="CLU_094308_2_1_1"/>
<dbReference type="InParanoid" id="G4T7D1"/>
<dbReference type="Pfam" id="PF05620">
    <property type="entry name" value="TMEM208_SND2"/>
    <property type="match status" value="1"/>
</dbReference>
<evidence type="ECO:0008006" key="11">
    <source>
        <dbReference type="Google" id="ProtNLM"/>
    </source>
</evidence>
<dbReference type="STRING" id="1109443.G4T7D1"/>
<dbReference type="eggNOG" id="ENOG502S72U">
    <property type="taxonomic scope" value="Eukaryota"/>
</dbReference>
<comment type="caution">
    <text evidence="9">The sequence shown here is derived from an EMBL/GenBank/DDBJ whole genome shotgun (WGS) entry which is preliminary data.</text>
</comment>
<feature type="transmembrane region" description="Helical" evidence="8">
    <location>
        <begin position="117"/>
        <end position="137"/>
    </location>
</feature>
<feature type="region of interest" description="Disordered" evidence="7">
    <location>
        <begin position="147"/>
        <end position="181"/>
    </location>
</feature>
<evidence type="ECO:0000256" key="8">
    <source>
        <dbReference type="SAM" id="Phobius"/>
    </source>
</evidence>
<dbReference type="PANTHER" id="PTHR13505:SF7">
    <property type="entry name" value="TRANSMEMBRANE PROTEIN 208"/>
    <property type="match status" value="1"/>
</dbReference>
<dbReference type="PANTHER" id="PTHR13505">
    <property type="entry name" value="TRANSMEMBRANE PROTEIN 208"/>
    <property type="match status" value="1"/>
</dbReference>
<name>G4T7D1_SERID</name>
<feature type="transmembrane region" description="Helical" evidence="8">
    <location>
        <begin position="20"/>
        <end position="38"/>
    </location>
</feature>
<dbReference type="AlphaFoldDB" id="G4T7D1"/>
<dbReference type="OrthoDB" id="10012212at2759"/>
<evidence type="ECO:0000313" key="9">
    <source>
        <dbReference type="EMBL" id="CCA67244.1"/>
    </source>
</evidence>
<evidence type="ECO:0000256" key="2">
    <source>
        <dbReference type="ARBA" id="ARBA00009950"/>
    </source>
</evidence>
<keyword evidence="6 8" id="KW-0472">Membrane</keyword>
<reference evidence="9 10" key="1">
    <citation type="journal article" date="2011" name="PLoS Pathog.">
        <title>Endophytic Life Strategies Decoded by Genome and Transcriptome Analyses of the Mutualistic Root Symbiont Piriformospora indica.</title>
        <authorList>
            <person name="Zuccaro A."/>
            <person name="Lahrmann U."/>
            <person name="Guldener U."/>
            <person name="Langen G."/>
            <person name="Pfiffi S."/>
            <person name="Biedenkopf D."/>
            <person name="Wong P."/>
            <person name="Samans B."/>
            <person name="Grimm C."/>
            <person name="Basiewicz M."/>
            <person name="Murat C."/>
            <person name="Martin F."/>
            <person name="Kogel K.H."/>
        </authorList>
    </citation>
    <scope>NUCLEOTIDE SEQUENCE [LARGE SCALE GENOMIC DNA]</scope>
    <source>
        <strain evidence="9 10">DSM 11827</strain>
    </source>
</reference>
<evidence type="ECO:0000256" key="6">
    <source>
        <dbReference type="ARBA" id="ARBA00023136"/>
    </source>
</evidence>
<proteinExistence type="inferred from homology"/>
<feature type="transmembrane region" description="Helical" evidence="8">
    <location>
        <begin position="50"/>
        <end position="66"/>
    </location>
</feature>
<dbReference type="GO" id="GO:0006624">
    <property type="term" value="P:vacuolar protein processing"/>
    <property type="evidence" value="ECO:0007669"/>
    <property type="project" value="TreeGrafter"/>
</dbReference>
<protein>
    <recommendedName>
        <fullName evidence="11">DUF788-domain-containing protein</fullName>
    </recommendedName>
</protein>
<comment type="subcellular location">
    <subcellularLocation>
        <location evidence="1">Endoplasmic reticulum membrane</location>
        <topology evidence="1">Multi-pass membrane protein</topology>
    </subcellularLocation>
</comment>
<organism evidence="9 10">
    <name type="scientific">Serendipita indica (strain DSM 11827)</name>
    <name type="common">Root endophyte fungus</name>
    <name type="synonym">Piriformospora indica</name>
    <dbReference type="NCBI Taxonomy" id="1109443"/>
    <lineage>
        <taxon>Eukaryota</taxon>
        <taxon>Fungi</taxon>
        <taxon>Dikarya</taxon>
        <taxon>Basidiomycota</taxon>
        <taxon>Agaricomycotina</taxon>
        <taxon>Agaricomycetes</taxon>
        <taxon>Sebacinales</taxon>
        <taxon>Serendipitaceae</taxon>
        <taxon>Serendipita</taxon>
    </lineage>
</organism>
<evidence type="ECO:0000313" key="10">
    <source>
        <dbReference type="Proteomes" id="UP000007148"/>
    </source>
</evidence>
<dbReference type="Proteomes" id="UP000007148">
    <property type="component" value="Unassembled WGS sequence"/>
</dbReference>
<dbReference type="InterPro" id="IPR008506">
    <property type="entry name" value="SND2/TMEM208"/>
</dbReference>
<evidence type="ECO:0000256" key="4">
    <source>
        <dbReference type="ARBA" id="ARBA00022824"/>
    </source>
</evidence>
<feature type="compositionally biased region" description="Basic and acidic residues" evidence="7">
    <location>
        <begin position="172"/>
        <end position="181"/>
    </location>
</feature>
<evidence type="ECO:0000256" key="1">
    <source>
        <dbReference type="ARBA" id="ARBA00004477"/>
    </source>
</evidence>